<feature type="transmembrane region" description="Helical" evidence="7">
    <location>
        <begin position="190"/>
        <end position="213"/>
    </location>
</feature>
<dbReference type="SUPFAM" id="SSF46565">
    <property type="entry name" value="Chaperone J-domain"/>
    <property type="match status" value="1"/>
</dbReference>
<comment type="caution">
    <text evidence="9">The sequence shown here is derived from an EMBL/GenBank/DDBJ whole genome shotgun (WGS) entry which is preliminary data.</text>
</comment>
<dbReference type="InterPro" id="IPR050817">
    <property type="entry name" value="DjlA_DnaK_co-chaperone"/>
</dbReference>
<dbReference type="Proteomes" id="UP001158730">
    <property type="component" value="Unassembled WGS sequence"/>
</dbReference>
<dbReference type="GO" id="GO:0016020">
    <property type="term" value="C:membrane"/>
    <property type="evidence" value="ECO:0007669"/>
    <property type="project" value="UniProtKB-SubCell"/>
</dbReference>
<evidence type="ECO:0000256" key="7">
    <source>
        <dbReference type="SAM" id="Phobius"/>
    </source>
</evidence>
<comment type="subcellular location">
    <subcellularLocation>
        <location evidence="1">Membrane</location>
        <topology evidence="1">Multi-pass membrane protein</topology>
    </subcellularLocation>
</comment>
<dbReference type="InterPro" id="IPR001623">
    <property type="entry name" value="DnaJ_domain"/>
</dbReference>
<protein>
    <submittedName>
        <fullName evidence="9">DnaJ domain-containing protein</fullName>
    </submittedName>
</protein>
<name>A0AA42SSA9_AQUAC</name>
<evidence type="ECO:0000256" key="2">
    <source>
        <dbReference type="ARBA" id="ARBA00022692"/>
    </source>
</evidence>
<organism evidence="9 10">
    <name type="scientific">Aquipseudomonas alcaligenes</name>
    <name type="common">Pseudomonas alcaligenes</name>
    <dbReference type="NCBI Taxonomy" id="43263"/>
    <lineage>
        <taxon>Bacteria</taxon>
        <taxon>Pseudomonadati</taxon>
        <taxon>Pseudomonadota</taxon>
        <taxon>Gammaproteobacteria</taxon>
        <taxon>Pseudomonadales</taxon>
        <taxon>Pseudomonadaceae</taxon>
        <taxon>Aquipseudomonas</taxon>
    </lineage>
</organism>
<dbReference type="PRINTS" id="PR00625">
    <property type="entry name" value="JDOMAIN"/>
</dbReference>
<dbReference type="Pfam" id="PF06271">
    <property type="entry name" value="RDD"/>
    <property type="match status" value="1"/>
</dbReference>
<dbReference type="InterPro" id="IPR036869">
    <property type="entry name" value="J_dom_sf"/>
</dbReference>
<feature type="compositionally biased region" description="Basic and acidic residues" evidence="6">
    <location>
        <begin position="77"/>
        <end position="92"/>
    </location>
</feature>
<feature type="transmembrane region" description="Helical" evidence="7">
    <location>
        <begin position="152"/>
        <end position="175"/>
    </location>
</feature>
<sequence>MRTHYDNLHVSEKASPEVIKGAYKALAQKWHPDKHPNQREKAERYFKIITRAFEVLSDPETRAEYDAWLSSQRSTHQKPETEPAKESPRQSQDRGNMAKAWEDGKRSREQGFTEKDCPYNDNDLAGAWQQGFKAARPEQANMPAGVHPWRRFFARFIDTLTLGFSTAFFISFYAASTLGINLNSYFSDSLLVWAAFTTASLIITETALLHLFATTPGKWLFGIRVHANNGDNLSLQNSLKRTLGAQLIGQGANIPGIGLLTYSLGYIWLTRTQTTFWDTSSQSRVECVPMSGARIAICTAVTVVAMMVNSALLKAQLQETNQQNPAAAVSAAQPQPSVPQPTTPSIHEPEPSAEDIHFQKIYTAHPDADEIAVAPRFRQWVNWSVAREKVYEQGTSEEVIQLFSDYKKHILENSKELDDYLGSVYVMFPELNIEGSNPDQAAIEEVVTIRDRHIKSGSAIIPALQMAVNEVAIKKRWIYPASAPTTTTYAAPASRPQTPYPDCVIRQTMTDADYAACGITPPSR</sequence>
<evidence type="ECO:0000256" key="3">
    <source>
        <dbReference type="ARBA" id="ARBA00022989"/>
    </source>
</evidence>
<proteinExistence type="predicted"/>
<feature type="compositionally biased region" description="Basic and acidic residues" evidence="6">
    <location>
        <begin position="100"/>
        <end position="116"/>
    </location>
</feature>
<feature type="compositionally biased region" description="Low complexity" evidence="6">
    <location>
        <begin position="324"/>
        <end position="335"/>
    </location>
</feature>
<accession>A0AA42SSA9</accession>
<dbReference type="InterPro" id="IPR018253">
    <property type="entry name" value="DnaJ_domain_CS"/>
</dbReference>
<keyword evidence="3 7" id="KW-1133">Transmembrane helix</keyword>
<evidence type="ECO:0000256" key="1">
    <source>
        <dbReference type="ARBA" id="ARBA00004141"/>
    </source>
</evidence>
<feature type="transmembrane region" description="Helical" evidence="7">
    <location>
        <begin position="293"/>
        <end position="313"/>
    </location>
</feature>
<dbReference type="CDD" id="cd06257">
    <property type="entry name" value="DnaJ"/>
    <property type="match status" value="1"/>
</dbReference>
<dbReference type="AlphaFoldDB" id="A0AA42SSA9"/>
<dbReference type="Pfam" id="PF00226">
    <property type="entry name" value="DnaJ"/>
    <property type="match status" value="1"/>
</dbReference>
<evidence type="ECO:0000259" key="8">
    <source>
        <dbReference type="PROSITE" id="PS50076"/>
    </source>
</evidence>
<evidence type="ECO:0000256" key="4">
    <source>
        <dbReference type="ARBA" id="ARBA00023136"/>
    </source>
</evidence>
<dbReference type="PANTHER" id="PTHR24074">
    <property type="entry name" value="CO-CHAPERONE PROTEIN DJLA"/>
    <property type="match status" value="1"/>
</dbReference>
<dbReference type="PROSITE" id="PS50076">
    <property type="entry name" value="DNAJ_2"/>
    <property type="match status" value="1"/>
</dbReference>
<keyword evidence="2 7" id="KW-0812">Transmembrane</keyword>
<dbReference type="PROSITE" id="PS00636">
    <property type="entry name" value="DNAJ_1"/>
    <property type="match status" value="1"/>
</dbReference>
<evidence type="ECO:0000313" key="9">
    <source>
        <dbReference type="EMBL" id="MDH1057180.1"/>
    </source>
</evidence>
<evidence type="ECO:0000256" key="5">
    <source>
        <dbReference type="ARBA" id="ARBA00023186"/>
    </source>
</evidence>
<dbReference type="RefSeq" id="WP_280055367.1">
    <property type="nucleotide sequence ID" value="NZ_JAOBYN010000029.1"/>
</dbReference>
<feature type="region of interest" description="Disordered" evidence="6">
    <location>
        <begin position="324"/>
        <end position="351"/>
    </location>
</feature>
<dbReference type="InterPro" id="IPR010432">
    <property type="entry name" value="RDD"/>
</dbReference>
<feature type="domain" description="J" evidence="8">
    <location>
        <begin position="3"/>
        <end position="69"/>
    </location>
</feature>
<keyword evidence="4 7" id="KW-0472">Membrane</keyword>
<evidence type="ECO:0000313" key="10">
    <source>
        <dbReference type="Proteomes" id="UP001158730"/>
    </source>
</evidence>
<dbReference type="Gene3D" id="1.10.287.110">
    <property type="entry name" value="DnaJ domain"/>
    <property type="match status" value="1"/>
</dbReference>
<evidence type="ECO:0000256" key="6">
    <source>
        <dbReference type="SAM" id="MobiDB-lite"/>
    </source>
</evidence>
<gene>
    <name evidence="9" type="ORF">N5C05_20765</name>
</gene>
<feature type="region of interest" description="Disordered" evidence="6">
    <location>
        <begin position="69"/>
        <end position="116"/>
    </location>
</feature>
<reference evidence="9" key="1">
    <citation type="submission" date="2022-09" db="EMBL/GenBank/DDBJ databases">
        <title>Intensive care unit water sources are persistently colonized with multi-drug resistant bacteria and are the site of extensive horizontal gene transfer of antibiotic resistance genes.</title>
        <authorList>
            <person name="Diorio-Toth L."/>
        </authorList>
    </citation>
    <scope>NUCLEOTIDE SEQUENCE</scope>
    <source>
        <strain evidence="9">GD03990</strain>
    </source>
</reference>
<keyword evidence="5" id="KW-0143">Chaperone</keyword>
<dbReference type="SMART" id="SM00271">
    <property type="entry name" value="DnaJ"/>
    <property type="match status" value="1"/>
</dbReference>
<dbReference type="EMBL" id="JAOBYN010000029">
    <property type="protein sequence ID" value="MDH1057180.1"/>
    <property type="molecule type" value="Genomic_DNA"/>
</dbReference>